<feature type="transmembrane region" description="Helical" evidence="5">
    <location>
        <begin position="258"/>
        <end position="280"/>
    </location>
</feature>
<keyword evidence="2 5" id="KW-0812">Transmembrane</keyword>
<dbReference type="InterPro" id="IPR038770">
    <property type="entry name" value="Na+/solute_symporter_sf"/>
</dbReference>
<proteinExistence type="predicted"/>
<keyword evidence="7" id="KW-1185">Reference proteome</keyword>
<evidence type="ECO:0000256" key="5">
    <source>
        <dbReference type="SAM" id="Phobius"/>
    </source>
</evidence>
<dbReference type="Proteomes" id="UP000181997">
    <property type="component" value="Unassembled WGS sequence"/>
</dbReference>
<feature type="transmembrane region" description="Helical" evidence="5">
    <location>
        <begin position="12"/>
        <end position="31"/>
    </location>
</feature>
<evidence type="ECO:0000256" key="3">
    <source>
        <dbReference type="ARBA" id="ARBA00022989"/>
    </source>
</evidence>
<sequence length="315" mass="34115">MLQVLNKKLEKLMPFITPSAVLIGVLFSPYLSPLTFMVPWVFAIMTFSGSLSSNFHSVKRAVTFPLPLLTSLFILHILMPLWAFGMGSIVFPEDGLTVTGLLLAMVIPTGITSFVWVTIYKGNIGLALSIILVDTILSPFIVPASLSLIVGQKVEMDSWSIMAGLLWMVVIPSLIGMLLNHLTKGSIKDTLGKQLSPFSKIGIGVVVAINSSAVAPYLRHISLKLLLIALTVLFIAFSGFALAWLLGTLLKQTRDTKASLLFTGGMRNISAGAVIAVQYFPAAVAVPVVIGMLFQQVLASLFGFLFHRHEVKMKA</sequence>
<evidence type="ECO:0000256" key="1">
    <source>
        <dbReference type="ARBA" id="ARBA00004141"/>
    </source>
</evidence>
<evidence type="ECO:0000256" key="4">
    <source>
        <dbReference type="ARBA" id="ARBA00023136"/>
    </source>
</evidence>
<evidence type="ECO:0000313" key="6">
    <source>
        <dbReference type="EMBL" id="SCC33039.1"/>
    </source>
</evidence>
<feature type="transmembrane region" description="Helical" evidence="5">
    <location>
        <begin position="97"/>
        <end position="119"/>
    </location>
</feature>
<reference evidence="7" key="1">
    <citation type="submission" date="2016-08" db="EMBL/GenBank/DDBJ databases">
        <authorList>
            <person name="Varghese N."/>
            <person name="Submissions Spin"/>
        </authorList>
    </citation>
    <scope>NUCLEOTIDE SEQUENCE [LARGE SCALE GENOMIC DNA]</scope>
    <source>
        <strain evidence="7">SGD-1123</strain>
    </source>
</reference>
<feature type="transmembrane region" description="Helical" evidence="5">
    <location>
        <begin position="68"/>
        <end position="91"/>
    </location>
</feature>
<dbReference type="PANTHER" id="PTHR10361">
    <property type="entry name" value="SODIUM-BILE ACID COTRANSPORTER"/>
    <property type="match status" value="1"/>
</dbReference>
<evidence type="ECO:0000256" key="2">
    <source>
        <dbReference type="ARBA" id="ARBA00022692"/>
    </source>
</evidence>
<feature type="transmembrane region" description="Helical" evidence="5">
    <location>
        <begin position="126"/>
        <end position="149"/>
    </location>
</feature>
<dbReference type="InterPro" id="IPR002657">
    <property type="entry name" value="BilAc:Na_symport/Acr3"/>
</dbReference>
<feature type="transmembrane region" description="Helical" evidence="5">
    <location>
        <begin position="201"/>
        <end position="219"/>
    </location>
</feature>
<dbReference type="Gene3D" id="1.20.1530.20">
    <property type="match status" value="1"/>
</dbReference>
<keyword evidence="3 5" id="KW-1133">Transmembrane helix</keyword>
<dbReference type="RefSeq" id="WP_032086517.1">
    <property type="nucleotide sequence ID" value="NZ_FMAU01000008.1"/>
</dbReference>
<gene>
    <name evidence="6" type="ORF">GA0061094_4029</name>
</gene>
<keyword evidence="4 5" id="KW-0472">Membrane</keyword>
<evidence type="ECO:0000313" key="7">
    <source>
        <dbReference type="Proteomes" id="UP000181997"/>
    </source>
</evidence>
<protein>
    <submittedName>
        <fullName evidence="6">Predicted Na+-dependent transporter</fullName>
    </submittedName>
</protein>
<dbReference type="AlphaFoldDB" id="A0A0V8H876"/>
<feature type="transmembrane region" description="Helical" evidence="5">
    <location>
        <begin position="161"/>
        <end position="180"/>
    </location>
</feature>
<organism evidence="6 7">
    <name type="scientific">[Bacillus] enclensis</name>
    <dbReference type="NCBI Taxonomy" id="1402860"/>
    <lineage>
        <taxon>Bacteria</taxon>
        <taxon>Bacillati</taxon>
        <taxon>Bacillota</taxon>
        <taxon>Bacilli</taxon>
        <taxon>Bacillales</taxon>
        <taxon>Bacillaceae</taxon>
        <taxon>Rossellomorea</taxon>
    </lineage>
</organism>
<name>A0A0V8H876_9BACI</name>
<dbReference type="InterPro" id="IPR004710">
    <property type="entry name" value="Bilac:Na_transpt"/>
</dbReference>
<dbReference type="Pfam" id="PF01758">
    <property type="entry name" value="SBF"/>
    <property type="match status" value="1"/>
</dbReference>
<accession>A0A0V8H876</accession>
<dbReference type="GO" id="GO:0016020">
    <property type="term" value="C:membrane"/>
    <property type="evidence" value="ECO:0007669"/>
    <property type="project" value="UniProtKB-SubCell"/>
</dbReference>
<dbReference type="PANTHER" id="PTHR10361:SF28">
    <property type="entry name" value="P3 PROTEIN-RELATED"/>
    <property type="match status" value="1"/>
</dbReference>
<comment type="subcellular location">
    <subcellularLocation>
        <location evidence="1">Membrane</location>
        <topology evidence="1">Multi-pass membrane protein</topology>
    </subcellularLocation>
</comment>
<dbReference type="OrthoDB" id="1551454at2"/>
<feature type="transmembrane region" description="Helical" evidence="5">
    <location>
        <begin position="286"/>
        <end position="306"/>
    </location>
</feature>
<feature type="transmembrane region" description="Helical" evidence="5">
    <location>
        <begin position="225"/>
        <end position="246"/>
    </location>
</feature>
<dbReference type="EMBL" id="FMAU01000008">
    <property type="protein sequence ID" value="SCC33039.1"/>
    <property type="molecule type" value="Genomic_DNA"/>
</dbReference>